<evidence type="ECO:0000256" key="1">
    <source>
        <dbReference type="ARBA" id="ARBA00004193"/>
    </source>
</evidence>
<feature type="chain" id="PRO_5038437270" evidence="5">
    <location>
        <begin position="24"/>
        <end position="539"/>
    </location>
</feature>
<dbReference type="PROSITE" id="PS51257">
    <property type="entry name" value="PROKAR_LIPOPROTEIN"/>
    <property type="match status" value="1"/>
</dbReference>
<dbReference type="PANTHER" id="PTHR30290:SF59">
    <property type="entry name" value="OLIGOPEPTIDE ABC TRANSPORTER,SUBSTRATE-BINDING PROTEIN"/>
    <property type="match status" value="1"/>
</dbReference>
<dbReference type="EMBL" id="QVEP01000001">
    <property type="protein sequence ID" value="RGB82416.1"/>
    <property type="molecule type" value="Genomic_DNA"/>
</dbReference>
<evidence type="ECO:0000256" key="2">
    <source>
        <dbReference type="ARBA" id="ARBA00005695"/>
    </source>
</evidence>
<feature type="signal peptide" evidence="5">
    <location>
        <begin position="1"/>
        <end position="23"/>
    </location>
</feature>
<evidence type="ECO:0000259" key="6">
    <source>
        <dbReference type="Pfam" id="PF00496"/>
    </source>
</evidence>
<dbReference type="Gene3D" id="3.40.190.10">
    <property type="entry name" value="Periplasmic binding protein-like II"/>
    <property type="match status" value="1"/>
</dbReference>
<reference evidence="7 8" key="1">
    <citation type="submission" date="2018-08" db="EMBL/GenBank/DDBJ databases">
        <title>A genome reference for cultivated species of the human gut microbiota.</title>
        <authorList>
            <person name="Zou Y."/>
            <person name="Xue W."/>
            <person name="Luo G."/>
        </authorList>
    </citation>
    <scope>NUCLEOTIDE SEQUENCE [LARGE SCALE GENOMIC DNA]</scope>
    <source>
        <strain evidence="7 8">AF45-17</strain>
    </source>
</reference>
<keyword evidence="3 5" id="KW-0732">Signal</keyword>
<evidence type="ECO:0000256" key="4">
    <source>
        <dbReference type="SAM" id="Coils"/>
    </source>
</evidence>
<dbReference type="SUPFAM" id="SSF53850">
    <property type="entry name" value="Periplasmic binding protein-like II"/>
    <property type="match status" value="1"/>
</dbReference>
<feature type="coiled-coil region" evidence="4">
    <location>
        <begin position="349"/>
        <end position="376"/>
    </location>
</feature>
<dbReference type="GO" id="GO:0042597">
    <property type="term" value="C:periplasmic space"/>
    <property type="evidence" value="ECO:0007669"/>
    <property type="project" value="UniProtKB-ARBA"/>
</dbReference>
<dbReference type="InterPro" id="IPR000914">
    <property type="entry name" value="SBP_5_dom"/>
</dbReference>
<feature type="domain" description="Solute-binding protein family 5" evidence="6">
    <location>
        <begin position="102"/>
        <end position="456"/>
    </location>
</feature>
<organism evidence="7 8">
    <name type="scientific">Coprococcus catus</name>
    <dbReference type="NCBI Taxonomy" id="116085"/>
    <lineage>
        <taxon>Bacteria</taxon>
        <taxon>Bacillati</taxon>
        <taxon>Bacillota</taxon>
        <taxon>Clostridia</taxon>
        <taxon>Lachnospirales</taxon>
        <taxon>Lachnospiraceae</taxon>
        <taxon>Coprococcus</taxon>
    </lineage>
</organism>
<dbReference type="InterPro" id="IPR030678">
    <property type="entry name" value="Peptide/Ni-bd"/>
</dbReference>
<comment type="caution">
    <text evidence="7">The sequence shown here is derived from an EMBL/GenBank/DDBJ whole genome shotgun (WGS) entry which is preliminary data.</text>
</comment>
<dbReference type="Pfam" id="PF00496">
    <property type="entry name" value="SBP_bac_5"/>
    <property type="match status" value="1"/>
</dbReference>
<comment type="similarity">
    <text evidence="2">Belongs to the bacterial solute-binding protein 5 family.</text>
</comment>
<comment type="subcellular location">
    <subcellularLocation>
        <location evidence="1">Cell membrane</location>
        <topology evidence="1">Lipid-anchor</topology>
    </subcellularLocation>
</comment>
<evidence type="ECO:0000256" key="5">
    <source>
        <dbReference type="SAM" id="SignalP"/>
    </source>
</evidence>
<dbReference type="PROSITE" id="PS01040">
    <property type="entry name" value="SBP_BACTERIAL_5"/>
    <property type="match status" value="1"/>
</dbReference>
<dbReference type="Gene3D" id="3.10.105.10">
    <property type="entry name" value="Dipeptide-binding Protein, Domain 3"/>
    <property type="match status" value="1"/>
</dbReference>
<dbReference type="PANTHER" id="PTHR30290">
    <property type="entry name" value="PERIPLASMIC BINDING COMPONENT OF ABC TRANSPORTER"/>
    <property type="match status" value="1"/>
</dbReference>
<dbReference type="PIRSF" id="PIRSF002741">
    <property type="entry name" value="MppA"/>
    <property type="match status" value="1"/>
</dbReference>
<dbReference type="GO" id="GO:0043190">
    <property type="term" value="C:ATP-binding cassette (ABC) transporter complex"/>
    <property type="evidence" value="ECO:0007669"/>
    <property type="project" value="InterPro"/>
</dbReference>
<evidence type="ECO:0000313" key="7">
    <source>
        <dbReference type="EMBL" id="RGB82416.1"/>
    </source>
</evidence>
<dbReference type="AlphaFoldDB" id="A0A3E2TT85"/>
<proteinExistence type="inferred from homology"/>
<accession>A0A3E2TT85</accession>
<sequence>MKGTFKKVLAMALAMTMAAGVLTGCGGKDPVADTSASGETVTVGSEAAGTTGTADTFTYAIGGDPGANVNVITTSDRFGLMTVKMIYSPLCMYNADGINWFLATSVDTSDDNTEYTFHLRDDVKWSDGEPFTADDVVFTYEAMENPDNAGWAYSQLVYEQGATKIEKIDDYTVKFTMPFASAASLEMLCNIFIMPEHIYKDVTDFENNEFNTKPVGTGPYVMSEYSAGSYVKFSANDTYFLGKPSIGTIVYRIIENSNTAMMAIQSGEVDAWVATPSEIGQMNLEANNLTTYAYSEGRVGYMAINVKQIPDQKVRQAIFYALNTKDIDDAVFLSDEYYDIPTSFLPPTSEFYTDNVEKYDQNIEKAKALLKEAGAEGLKVELTYSGSDAAQATQAAMIQEQLAAVGITCSLNGMDSTAMIDQLAKEDTTIQMYLNGYIMGIDPDTFYPLFGTDGGYNYMHYDFTEIDDLFKQGRETSDEAERKAIYEKLQQTLQDEACFYPLVSNKRILVVNKRVGGVEDAKLVPVYTFEDTSKLTLSE</sequence>
<name>A0A3E2TT85_9FIRM</name>
<gene>
    <name evidence="7" type="ORF">DW070_00250</name>
</gene>
<evidence type="ECO:0000256" key="3">
    <source>
        <dbReference type="ARBA" id="ARBA00022729"/>
    </source>
</evidence>
<protein>
    <submittedName>
        <fullName evidence="7">ABC transporter substrate-binding protein</fullName>
    </submittedName>
</protein>
<dbReference type="Gene3D" id="3.90.76.10">
    <property type="entry name" value="Dipeptide-binding Protein, Domain 1"/>
    <property type="match status" value="1"/>
</dbReference>
<dbReference type="CDD" id="cd00995">
    <property type="entry name" value="PBP2_NikA_DppA_OppA_like"/>
    <property type="match status" value="1"/>
</dbReference>
<dbReference type="InterPro" id="IPR039424">
    <property type="entry name" value="SBP_5"/>
</dbReference>
<keyword evidence="4" id="KW-0175">Coiled coil</keyword>
<dbReference type="GO" id="GO:1904680">
    <property type="term" value="F:peptide transmembrane transporter activity"/>
    <property type="evidence" value="ECO:0007669"/>
    <property type="project" value="TreeGrafter"/>
</dbReference>
<dbReference type="Proteomes" id="UP000260773">
    <property type="component" value="Unassembled WGS sequence"/>
</dbReference>
<evidence type="ECO:0000313" key="8">
    <source>
        <dbReference type="Proteomes" id="UP000260773"/>
    </source>
</evidence>
<dbReference type="InterPro" id="IPR023765">
    <property type="entry name" value="SBP_5_CS"/>
</dbReference>
<dbReference type="GO" id="GO:0015833">
    <property type="term" value="P:peptide transport"/>
    <property type="evidence" value="ECO:0007669"/>
    <property type="project" value="TreeGrafter"/>
</dbReference>